<dbReference type="AlphaFoldDB" id="A9BAG1"/>
<dbReference type="KEGG" id="pmj:P9211_08921"/>
<dbReference type="CDD" id="cd06257">
    <property type="entry name" value="DnaJ"/>
    <property type="match status" value="1"/>
</dbReference>
<dbReference type="SMART" id="SM00271">
    <property type="entry name" value="DnaJ"/>
    <property type="match status" value="1"/>
</dbReference>
<dbReference type="STRING" id="93059.P9211_08921"/>
<dbReference type="EMBL" id="CP000878">
    <property type="protein sequence ID" value="ABX08823.1"/>
    <property type="molecule type" value="Genomic_DNA"/>
</dbReference>
<reference evidence="3 4" key="1">
    <citation type="journal article" date="2007" name="PLoS Genet.">
        <title>Patterns and implications of gene gain and loss in the evolution of Prochlorococcus.</title>
        <authorList>
            <person name="Kettler G.C."/>
            <person name="Martiny A.C."/>
            <person name="Huang K."/>
            <person name="Zucker J."/>
            <person name="Coleman M.L."/>
            <person name="Rodrigue S."/>
            <person name="Chen F."/>
            <person name="Lapidus A."/>
            <person name="Ferriera S."/>
            <person name="Johnson J."/>
            <person name="Steglich C."/>
            <person name="Church G.M."/>
            <person name="Richardson P."/>
            <person name="Chisholm S.W."/>
        </authorList>
    </citation>
    <scope>NUCLEOTIDE SEQUENCE [LARGE SCALE GENOMIC DNA]</scope>
    <source>
        <strain evidence="4">MIT 9211</strain>
    </source>
</reference>
<dbReference type="PROSITE" id="PS50076">
    <property type="entry name" value="DNAJ_2"/>
    <property type="match status" value="1"/>
</dbReference>
<dbReference type="HOGENOM" id="CLU_784950_0_0_3"/>
<dbReference type="Gene3D" id="1.10.287.110">
    <property type="entry name" value="DnaJ domain"/>
    <property type="match status" value="1"/>
</dbReference>
<name>A9BAG1_PROM4</name>
<evidence type="ECO:0000256" key="1">
    <source>
        <dbReference type="SAM" id="MobiDB-lite"/>
    </source>
</evidence>
<dbReference type="RefSeq" id="WP_012195445.1">
    <property type="nucleotide sequence ID" value="NC_009976.1"/>
</dbReference>
<proteinExistence type="predicted"/>
<evidence type="ECO:0000259" key="2">
    <source>
        <dbReference type="PROSITE" id="PS50076"/>
    </source>
</evidence>
<dbReference type="eggNOG" id="COG2214">
    <property type="taxonomic scope" value="Bacteria"/>
</dbReference>
<gene>
    <name evidence="3" type="ordered locus">P9211_08921</name>
</gene>
<feature type="domain" description="J" evidence="2">
    <location>
        <begin position="294"/>
        <end position="353"/>
    </location>
</feature>
<protein>
    <submittedName>
        <fullName evidence="3">Possible DnaJ domain</fullName>
    </submittedName>
</protein>
<feature type="region of interest" description="Disordered" evidence="1">
    <location>
        <begin position="57"/>
        <end position="78"/>
    </location>
</feature>
<dbReference type="Proteomes" id="UP000000788">
    <property type="component" value="Chromosome"/>
</dbReference>
<dbReference type="InterPro" id="IPR001623">
    <property type="entry name" value="DnaJ_domain"/>
</dbReference>
<evidence type="ECO:0000313" key="3">
    <source>
        <dbReference type="EMBL" id="ABX08823.1"/>
    </source>
</evidence>
<accession>A9BAG1</accession>
<evidence type="ECO:0000313" key="4">
    <source>
        <dbReference type="Proteomes" id="UP000000788"/>
    </source>
</evidence>
<organism evidence="3 4">
    <name type="scientific">Prochlorococcus marinus (strain MIT 9211)</name>
    <dbReference type="NCBI Taxonomy" id="93059"/>
    <lineage>
        <taxon>Bacteria</taxon>
        <taxon>Bacillati</taxon>
        <taxon>Cyanobacteriota</taxon>
        <taxon>Cyanophyceae</taxon>
        <taxon>Synechococcales</taxon>
        <taxon>Prochlorococcaceae</taxon>
        <taxon>Prochlorococcus</taxon>
    </lineage>
</organism>
<dbReference type="InterPro" id="IPR036869">
    <property type="entry name" value="J_dom_sf"/>
</dbReference>
<keyword evidence="4" id="KW-1185">Reference proteome</keyword>
<dbReference type="SUPFAM" id="SSF46565">
    <property type="entry name" value="Chaperone J-domain"/>
    <property type="match status" value="1"/>
</dbReference>
<sequence>MKVSSSGNDGSRRISVDLPNEIIERFDELKQQWGLRRRGAVLERLLEELLCDEVDNVDGSGNSLSPEEGLETKSSIPFDKDNHISEEYNEENAIVLISSSEIEYTKLGSQENKSFDQVSQVKRSVNSTPGIDLPGFVRTKTKNLRASLGRTSSTSSSLDPVLHNVNEEEVSNCLTETMNHWISLYGSKPKDNVLEAAMIWLARDIWSHIDGTENRPFTWKAATLQMSQYCSGWKNLEPKFDRIIVLAGVLEDPFATHTLKNRIPTLVRRFVNSFKRRHNVTSFQTLESTMTIHGALKLLDLPTAAGASLSLSTIRDSYKVKAVANHPDAGGSTETMRRINEAYQLLKELYRKK</sequence>